<keyword evidence="6" id="KW-1133">Transmembrane helix</keyword>
<evidence type="ECO:0000256" key="5">
    <source>
        <dbReference type="ARBA" id="ARBA00022692"/>
    </source>
</evidence>
<keyword evidence="4 8" id="KW-0808">Transferase</keyword>
<comment type="subcellular location">
    <subcellularLocation>
        <location evidence="1">Membrane</location>
        <topology evidence="1">Single-pass membrane protein</topology>
    </subcellularLocation>
</comment>
<dbReference type="EMBL" id="OU963904">
    <property type="protein sequence ID" value="CAH2980841.1"/>
    <property type="molecule type" value="Genomic_DNA"/>
</dbReference>
<evidence type="ECO:0000313" key="10">
    <source>
        <dbReference type="Proteomes" id="UP001153292"/>
    </source>
</evidence>
<reference evidence="9" key="1">
    <citation type="submission" date="2021-12" db="EMBL/GenBank/DDBJ databases">
        <authorList>
            <person name="King R."/>
        </authorList>
    </citation>
    <scope>NUCLEOTIDE SEQUENCE</scope>
</reference>
<evidence type="ECO:0000313" key="9">
    <source>
        <dbReference type="EMBL" id="CAH2980841.1"/>
    </source>
</evidence>
<evidence type="ECO:0000256" key="7">
    <source>
        <dbReference type="ARBA" id="ARBA00023136"/>
    </source>
</evidence>
<evidence type="ECO:0000256" key="2">
    <source>
        <dbReference type="ARBA" id="ARBA00007647"/>
    </source>
</evidence>
<dbReference type="InterPro" id="IPR008166">
    <property type="entry name" value="Glyco_transf_92"/>
</dbReference>
<dbReference type="EC" id="2.4.1.-" evidence="8"/>
<evidence type="ECO:0000256" key="6">
    <source>
        <dbReference type="ARBA" id="ARBA00022989"/>
    </source>
</evidence>
<proteinExistence type="inferred from homology"/>
<keyword evidence="3 8" id="KW-0328">Glycosyltransferase</keyword>
<comment type="similarity">
    <text evidence="2 8">Belongs to the glycosyltransferase 92 family.</text>
</comment>
<evidence type="ECO:0000256" key="1">
    <source>
        <dbReference type="ARBA" id="ARBA00004167"/>
    </source>
</evidence>
<evidence type="ECO:0000256" key="3">
    <source>
        <dbReference type="ARBA" id="ARBA00022676"/>
    </source>
</evidence>
<dbReference type="Proteomes" id="UP001153292">
    <property type="component" value="Chromosome 11"/>
</dbReference>
<keyword evidence="7" id="KW-0472">Membrane</keyword>
<organism evidence="9 10">
    <name type="scientific">Chilo suppressalis</name>
    <name type="common">Asiatic rice borer moth</name>
    <dbReference type="NCBI Taxonomy" id="168631"/>
    <lineage>
        <taxon>Eukaryota</taxon>
        <taxon>Metazoa</taxon>
        <taxon>Ecdysozoa</taxon>
        <taxon>Arthropoda</taxon>
        <taxon>Hexapoda</taxon>
        <taxon>Insecta</taxon>
        <taxon>Pterygota</taxon>
        <taxon>Neoptera</taxon>
        <taxon>Endopterygota</taxon>
        <taxon>Lepidoptera</taxon>
        <taxon>Glossata</taxon>
        <taxon>Ditrysia</taxon>
        <taxon>Pyraloidea</taxon>
        <taxon>Crambidae</taxon>
        <taxon>Crambinae</taxon>
        <taxon>Chilo</taxon>
    </lineage>
</organism>
<evidence type="ECO:0000256" key="8">
    <source>
        <dbReference type="RuleBase" id="RU366017"/>
    </source>
</evidence>
<evidence type="ECO:0000256" key="4">
    <source>
        <dbReference type="ARBA" id="ARBA00022679"/>
    </source>
</evidence>
<keyword evidence="5" id="KW-0812">Transmembrane</keyword>
<dbReference type="PANTHER" id="PTHR21461">
    <property type="entry name" value="GLYCOSYLTRANSFERASE FAMILY 92 PROTEIN"/>
    <property type="match status" value="1"/>
</dbReference>
<gene>
    <name evidence="9" type="ORF">CHILSU_LOCUS1451</name>
</gene>
<name>A0ABN8L4Z0_CHISP</name>
<keyword evidence="10" id="KW-1185">Reference proteome</keyword>
<dbReference type="Pfam" id="PF01697">
    <property type="entry name" value="Glyco_transf_92"/>
    <property type="match status" value="1"/>
</dbReference>
<protein>
    <recommendedName>
        <fullName evidence="8">Glycosyltransferase family 92 protein</fullName>
        <ecNumber evidence="8">2.4.1.-</ecNumber>
    </recommendedName>
</protein>
<sequence>MPRKYVRATKFLLAGVTLFCVSWIASVSEWHAEVRWSGRRRSVSTMKTIVAYSEGKQAEMDRPSPVTCDRLPAFPEIPQINRTWSQGMEGESSWQQVSGGRVSLYAAYYDERTPQRYVRILATFHGRNFSTEPLYCQTRVLDEDSVEVVAAKPLEIWWHEWDAYSADVETPLLLSCPLIEPLKQPSVVSIVTQPCDDPTNAFYLEPISNRKYERRFTICVKDMNFDRDVSQNFVEWLETNRILGVEMIDLYIDKIRKESENTLLHYKNQGYVRLYNVPIKYKPDRSLWQRRRDHIITYNDCLYRNIRESEFIIPLDLDEIVLPKIADTLPELIQRLNKIGWDPSQDSAILVRNVFFFGFMQGIDQYKLKKIETKNKVYVKRDDVRIKDAEDLDIGEIELVSESSNIEYENNEVIDFKALDNDLYDIYKSRCNHDLITPKLVQHIVSSKTVSPIGFYSKSLMLTRKVLTAFNHYPLANLGTSAFAGWYAPLHEVQLNHYKESCNTTVMPECAAYGKRARLDRSAQRFRRPLTKALAYATCTGINNT</sequence>
<dbReference type="PANTHER" id="PTHR21461:SF69">
    <property type="entry name" value="GLYCOSYLTRANSFERASE FAMILY 92 PROTEIN"/>
    <property type="match status" value="1"/>
</dbReference>
<accession>A0ABN8L4Z0</accession>